<dbReference type="Gene3D" id="1.50.10.100">
    <property type="entry name" value="Chondroitin AC/alginate lyase"/>
    <property type="match status" value="1"/>
</dbReference>
<gene>
    <name evidence="5" type="ORF">FN846DRAFT_814217</name>
</gene>
<dbReference type="InParanoid" id="A0A5J5ETC5"/>
<dbReference type="Pfam" id="PF05426">
    <property type="entry name" value="Alginate_lyase"/>
    <property type="match status" value="1"/>
</dbReference>
<evidence type="ECO:0000256" key="1">
    <source>
        <dbReference type="ARBA" id="ARBA00022729"/>
    </source>
</evidence>
<dbReference type="GO" id="GO:0042597">
    <property type="term" value="C:periplasmic space"/>
    <property type="evidence" value="ECO:0007669"/>
    <property type="project" value="InterPro"/>
</dbReference>
<protein>
    <submittedName>
        <fullName evidence="5">Chondroitin AC/alginate lyase</fullName>
    </submittedName>
</protein>
<evidence type="ECO:0000313" key="5">
    <source>
        <dbReference type="EMBL" id="KAA8902673.1"/>
    </source>
</evidence>
<sequence>MRFPVYFLLAYALSLSAPAAAFVHPGLLHTAADFARVRNKVNAQAEPWLTGFQKLTSNSHSAITYRARPQATVYRGLGSPENYSILYNDLAAAYALCLRWKITGDTTFADAAAAIINGWSSTLKTIGGTSDRFLAAGLYGYQFANAVEMLRTYAGWSSGDFAAAKSLLLNVFYPMNHDFLVNHNGARIDHYWSNWDLCNMCSALSIGVATDNATIFNEAIDYFYVGAGNGAINHTVWKLYPAEGLGQLQEAGRDQGHTTLSVGLLVAFAQMAYNQNVDLFAHDDNRILKGAEYAAKYNLGYDVPYTTYKNCDVTQTVVSNNSRGDMRPIWELPYNHYVKIKGLRAEFTAAYAEKVRSAGGGAEGGGGDYGPNSGGYDQLGYGTLMYSVQSHH</sequence>
<dbReference type="InterPro" id="IPR008929">
    <property type="entry name" value="Chondroitin_lyas"/>
</dbReference>
<feature type="signal peptide" evidence="3">
    <location>
        <begin position="1"/>
        <end position="21"/>
    </location>
</feature>
<evidence type="ECO:0000256" key="3">
    <source>
        <dbReference type="SAM" id="SignalP"/>
    </source>
</evidence>
<dbReference type="GO" id="GO:0016829">
    <property type="term" value="F:lyase activity"/>
    <property type="evidence" value="ECO:0007669"/>
    <property type="project" value="UniProtKB-KW"/>
</dbReference>
<accession>A0A5J5ETC5</accession>
<name>A0A5J5ETC5_9PEZI</name>
<reference evidence="5 6" key="1">
    <citation type="submission" date="2019-09" db="EMBL/GenBank/DDBJ databases">
        <title>Draft genome of the ectomycorrhizal ascomycete Sphaerosporella brunnea.</title>
        <authorList>
            <consortium name="DOE Joint Genome Institute"/>
            <person name="Benucci G.M."/>
            <person name="Marozzi G."/>
            <person name="Antonielli L."/>
            <person name="Sanchez S."/>
            <person name="Marco P."/>
            <person name="Wang X."/>
            <person name="Falini L.B."/>
            <person name="Barry K."/>
            <person name="Haridas S."/>
            <person name="Lipzen A."/>
            <person name="Labutti K."/>
            <person name="Grigoriev I.V."/>
            <person name="Murat C."/>
            <person name="Martin F."/>
            <person name="Albertini E."/>
            <person name="Donnini D."/>
            <person name="Bonito G."/>
        </authorList>
    </citation>
    <scope>NUCLEOTIDE SEQUENCE [LARGE SCALE GENOMIC DNA]</scope>
    <source>
        <strain evidence="5 6">Sb_GMNB300</strain>
    </source>
</reference>
<evidence type="ECO:0000259" key="4">
    <source>
        <dbReference type="Pfam" id="PF05426"/>
    </source>
</evidence>
<organism evidence="5 6">
    <name type="scientific">Sphaerosporella brunnea</name>
    <dbReference type="NCBI Taxonomy" id="1250544"/>
    <lineage>
        <taxon>Eukaryota</taxon>
        <taxon>Fungi</taxon>
        <taxon>Dikarya</taxon>
        <taxon>Ascomycota</taxon>
        <taxon>Pezizomycotina</taxon>
        <taxon>Pezizomycetes</taxon>
        <taxon>Pezizales</taxon>
        <taxon>Pyronemataceae</taxon>
        <taxon>Sphaerosporella</taxon>
    </lineage>
</organism>
<dbReference type="AlphaFoldDB" id="A0A5J5ETC5"/>
<dbReference type="OrthoDB" id="5302720at2759"/>
<dbReference type="Proteomes" id="UP000326924">
    <property type="component" value="Unassembled WGS sequence"/>
</dbReference>
<feature type="domain" description="Alginate lyase" evidence="4">
    <location>
        <begin position="91"/>
        <end position="297"/>
    </location>
</feature>
<dbReference type="EMBL" id="VXIS01000128">
    <property type="protein sequence ID" value="KAA8902673.1"/>
    <property type="molecule type" value="Genomic_DNA"/>
</dbReference>
<dbReference type="InterPro" id="IPR008397">
    <property type="entry name" value="Alginate_lyase_dom"/>
</dbReference>
<keyword evidence="2 5" id="KW-0456">Lyase</keyword>
<keyword evidence="6" id="KW-1185">Reference proteome</keyword>
<comment type="caution">
    <text evidence="5">The sequence shown here is derived from an EMBL/GenBank/DDBJ whole genome shotgun (WGS) entry which is preliminary data.</text>
</comment>
<dbReference type="SUPFAM" id="SSF48230">
    <property type="entry name" value="Chondroitin AC/alginate lyase"/>
    <property type="match status" value="1"/>
</dbReference>
<keyword evidence="1 3" id="KW-0732">Signal</keyword>
<evidence type="ECO:0000313" key="6">
    <source>
        <dbReference type="Proteomes" id="UP000326924"/>
    </source>
</evidence>
<proteinExistence type="predicted"/>
<feature type="chain" id="PRO_5023881001" evidence="3">
    <location>
        <begin position="22"/>
        <end position="392"/>
    </location>
</feature>
<evidence type="ECO:0000256" key="2">
    <source>
        <dbReference type="ARBA" id="ARBA00023239"/>
    </source>
</evidence>